<proteinExistence type="predicted"/>
<dbReference type="InterPro" id="IPR040557">
    <property type="entry name" value="VIP1_N"/>
</dbReference>
<feature type="domain" description="VIP1 N-terminal" evidence="4">
    <location>
        <begin position="28"/>
        <end position="69"/>
    </location>
</feature>
<gene>
    <name evidence="5" type="ORF">AMORRO_LOCUS10106</name>
</gene>
<name>A0A9N9DYQ5_9GLOM</name>
<comment type="caution">
    <text evidence="5">The sequence shown here is derived from an EMBL/GenBank/DDBJ whole genome shotgun (WGS) entry which is preliminary data.</text>
</comment>
<protein>
    <submittedName>
        <fullName evidence="5">17042_t:CDS:1</fullName>
    </submittedName>
</protein>
<dbReference type="OrthoDB" id="18042at2759"/>
<comment type="catalytic activity">
    <reaction evidence="2">
        <text>1D-myo-inositol hexakisphosphate + ATP = 1-diphospho-1D-myo-inositol 2,3,4,5,6-pentakisphosphate + ADP</text>
        <dbReference type="Rhea" id="RHEA:37459"/>
        <dbReference type="ChEBI" id="CHEBI:30616"/>
        <dbReference type="ChEBI" id="CHEBI:58130"/>
        <dbReference type="ChEBI" id="CHEBI:74946"/>
        <dbReference type="ChEBI" id="CHEBI:456216"/>
        <dbReference type="EC" id="2.7.4.24"/>
    </reaction>
    <physiologicalReaction direction="left-to-right" evidence="2">
        <dbReference type="Rhea" id="RHEA:37460"/>
    </physiologicalReaction>
</comment>
<dbReference type="EMBL" id="CAJVPV010010702">
    <property type="protein sequence ID" value="CAG8654136.1"/>
    <property type="molecule type" value="Genomic_DNA"/>
</dbReference>
<dbReference type="InterPro" id="IPR037446">
    <property type="entry name" value="His_Pase_VIP1"/>
</dbReference>
<feature type="region of interest" description="Disordered" evidence="3">
    <location>
        <begin position="1"/>
        <end position="22"/>
    </location>
</feature>
<evidence type="ECO:0000256" key="1">
    <source>
        <dbReference type="ARBA" id="ARBA00033696"/>
    </source>
</evidence>
<evidence type="ECO:0000256" key="2">
    <source>
        <dbReference type="ARBA" id="ARBA00034629"/>
    </source>
</evidence>
<feature type="non-terminal residue" evidence="5">
    <location>
        <position position="69"/>
    </location>
</feature>
<dbReference type="GO" id="GO:0006020">
    <property type="term" value="P:inositol metabolic process"/>
    <property type="evidence" value="ECO:0007669"/>
    <property type="project" value="TreeGrafter"/>
</dbReference>
<dbReference type="GO" id="GO:0032958">
    <property type="term" value="P:inositol phosphate biosynthetic process"/>
    <property type="evidence" value="ECO:0007669"/>
    <property type="project" value="TreeGrafter"/>
</dbReference>
<dbReference type="PANTHER" id="PTHR12750">
    <property type="entry name" value="DIPHOSPHOINOSITOL PENTAKISPHOSPHATE KINASE"/>
    <property type="match status" value="1"/>
</dbReference>
<dbReference type="Pfam" id="PF18086">
    <property type="entry name" value="PPIP5K2_N"/>
    <property type="match status" value="1"/>
</dbReference>
<organism evidence="5 6">
    <name type="scientific">Acaulospora morrowiae</name>
    <dbReference type="NCBI Taxonomy" id="94023"/>
    <lineage>
        <taxon>Eukaryota</taxon>
        <taxon>Fungi</taxon>
        <taxon>Fungi incertae sedis</taxon>
        <taxon>Mucoromycota</taxon>
        <taxon>Glomeromycotina</taxon>
        <taxon>Glomeromycetes</taxon>
        <taxon>Diversisporales</taxon>
        <taxon>Acaulosporaceae</taxon>
        <taxon>Acaulospora</taxon>
    </lineage>
</organism>
<evidence type="ECO:0000256" key="3">
    <source>
        <dbReference type="SAM" id="MobiDB-lite"/>
    </source>
</evidence>
<accession>A0A9N9DYQ5</accession>
<dbReference type="GO" id="GO:0005829">
    <property type="term" value="C:cytosol"/>
    <property type="evidence" value="ECO:0007669"/>
    <property type="project" value="TreeGrafter"/>
</dbReference>
<dbReference type="GO" id="GO:0000828">
    <property type="term" value="F:inositol hexakisphosphate kinase activity"/>
    <property type="evidence" value="ECO:0007669"/>
    <property type="project" value="TreeGrafter"/>
</dbReference>
<evidence type="ECO:0000313" key="6">
    <source>
        <dbReference type="Proteomes" id="UP000789342"/>
    </source>
</evidence>
<sequence>MSSSDSCSDIQMLSSSPSFNTNTRTKYVIGICAMDNKARSKPMSNILNKLLAYEEFETVIFGDKVILDE</sequence>
<reference evidence="5" key="1">
    <citation type="submission" date="2021-06" db="EMBL/GenBank/DDBJ databases">
        <authorList>
            <person name="Kallberg Y."/>
            <person name="Tangrot J."/>
            <person name="Rosling A."/>
        </authorList>
    </citation>
    <scope>NUCLEOTIDE SEQUENCE</scope>
    <source>
        <strain evidence="5">CL551</strain>
    </source>
</reference>
<dbReference type="GO" id="GO:0033857">
    <property type="term" value="F:5-diphosphoinositol pentakisphosphate 1-kinase activity"/>
    <property type="evidence" value="ECO:0007669"/>
    <property type="project" value="TreeGrafter"/>
</dbReference>
<evidence type="ECO:0000259" key="4">
    <source>
        <dbReference type="Pfam" id="PF18086"/>
    </source>
</evidence>
<keyword evidence="6" id="KW-1185">Reference proteome</keyword>
<dbReference type="PANTHER" id="PTHR12750:SF9">
    <property type="entry name" value="INOSITOL HEXAKISPHOSPHATE AND DIPHOSPHOINOSITOL-PENTAKISPHOSPHATE KINASE"/>
    <property type="match status" value="1"/>
</dbReference>
<comment type="catalytic activity">
    <reaction evidence="1">
        <text>5-diphospho-1D-myo-inositol 1,2,3,4,6-pentakisphosphate + ATP + H(+) = 1,5-bis(diphospho)-1D-myo-inositol 2,3,4,6-tetrakisphosphate + ADP</text>
        <dbReference type="Rhea" id="RHEA:10276"/>
        <dbReference type="ChEBI" id="CHEBI:15378"/>
        <dbReference type="ChEBI" id="CHEBI:30616"/>
        <dbReference type="ChEBI" id="CHEBI:58628"/>
        <dbReference type="ChEBI" id="CHEBI:77983"/>
        <dbReference type="ChEBI" id="CHEBI:456216"/>
        <dbReference type="EC" id="2.7.4.24"/>
    </reaction>
    <physiologicalReaction direction="left-to-right" evidence="1">
        <dbReference type="Rhea" id="RHEA:10277"/>
    </physiologicalReaction>
</comment>
<dbReference type="Gene3D" id="3.40.50.11950">
    <property type="match status" value="1"/>
</dbReference>
<dbReference type="Proteomes" id="UP000789342">
    <property type="component" value="Unassembled WGS sequence"/>
</dbReference>
<evidence type="ECO:0000313" key="5">
    <source>
        <dbReference type="EMBL" id="CAG8654136.1"/>
    </source>
</evidence>
<dbReference type="AlphaFoldDB" id="A0A9N9DYQ5"/>